<organism evidence="2 3">
    <name type="scientific">Amycolatopsis endophytica</name>
    <dbReference type="NCBI Taxonomy" id="860233"/>
    <lineage>
        <taxon>Bacteria</taxon>
        <taxon>Bacillati</taxon>
        <taxon>Actinomycetota</taxon>
        <taxon>Actinomycetes</taxon>
        <taxon>Pseudonocardiales</taxon>
        <taxon>Pseudonocardiaceae</taxon>
        <taxon>Amycolatopsis</taxon>
    </lineage>
</organism>
<dbReference type="SUPFAM" id="SSF52980">
    <property type="entry name" value="Restriction endonuclease-like"/>
    <property type="match status" value="1"/>
</dbReference>
<feature type="domain" description="Putative restriction endonuclease" evidence="1">
    <location>
        <begin position="14"/>
        <end position="109"/>
    </location>
</feature>
<comment type="caution">
    <text evidence="2">The sequence shown here is derived from an EMBL/GenBank/DDBJ whole genome shotgun (WGS) entry which is preliminary data.</text>
</comment>
<keyword evidence="3" id="KW-1185">Reference proteome</keyword>
<keyword evidence="2" id="KW-0540">Nuclease</keyword>
<dbReference type="Pfam" id="PF05685">
    <property type="entry name" value="Uma2"/>
    <property type="match status" value="1"/>
</dbReference>
<evidence type="ECO:0000259" key="1">
    <source>
        <dbReference type="Pfam" id="PF05685"/>
    </source>
</evidence>
<name>A0A853AWX9_9PSEU</name>
<proteinExistence type="predicted"/>
<dbReference type="AlphaFoldDB" id="A0A853AWX9"/>
<evidence type="ECO:0000313" key="3">
    <source>
        <dbReference type="Proteomes" id="UP000549616"/>
    </source>
</evidence>
<dbReference type="GO" id="GO:0004519">
    <property type="term" value="F:endonuclease activity"/>
    <property type="evidence" value="ECO:0007669"/>
    <property type="project" value="UniProtKB-KW"/>
</dbReference>
<dbReference type="InterPro" id="IPR011335">
    <property type="entry name" value="Restrct_endonuc-II-like"/>
</dbReference>
<dbReference type="Gene3D" id="3.90.1570.10">
    <property type="entry name" value="tt1808, chain A"/>
    <property type="match status" value="1"/>
</dbReference>
<accession>A0A853AWX9</accession>
<sequence length="121" mass="13682">MLAEVCRPDVPLFNRRPDPVVYDAALDGDAVLRLEHCLLVVEVMSPGSMTADRIDKPGEYADARIPHFWRIENVNDDPRLIQLFRYRLDPEARAYRSAGADTGKVTISEPIEVTFDLAELL</sequence>
<gene>
    <name evidence="2" type="ORF">HNR02_000470</name>
</gene>
<keyword evidence="2" id="KW-0378">Hydrolase</keyword>
<dbReference type="RefSeq" id="WP_312860880.1">
    <property type="nucleotide sequence ID" value="NZ_JACCFK010000001.1"/>
</dbReference>
<dbReference type="InterPro" id="IPR012296">
    <property type="entry name" value="Nuclease_put_TT1808"/>
</dbReference>
<dbReference type="CDD" id="cd06260">
    <property type="entry name" value="DUF820-like"/>
    <property type="match status" value="1"/>
</dbReference>
<reference evidence="2 3" key="1">
    <citation type="submission" date="2020-07" db="EMBL/GenBank/DDBJ databases">
        <title>Sequencing the genomes of 1000 actinobacteria strains.</title>
        <authorList>
            <person name="Klenk H.-P."/>
        </authorList>
    </citation>
    <scope>NUCLEOTIDE SEQUENCE [LARGE SCALE GENOMIC DNA]</scope>
    <source>
        <strain evidence="2 3">DSM 104006</strain>
    </source>
</reference>
<protein>
    <submittedName>
        <fullName evidence="2">Uma2 family endonuclease</fullName>
    </submittedName>
</protein>
<dbReference type="EMBL" id="JACCFK010000001">
    <property type="protein sequence ID" value="NYI87147.1"/>
    <property type="molecule type" value="Genomic_DNA"/>
</dbReference>
<dbReference type="Proteomes" id="UP000549616">
    <property type="component" value="Unassembled WGS sequence"/>
</dbReference>
<keyword evidence="2" id="KW-0255">Endonuclease</keyword>
<dbReference type="InterPro" id="IPR008538">
    <property type="entry name" value="Uma2"/>
</dbReference>
<evidence type="ECO:0000313" key="2">
    <source>
        <dbReference type="EMBL" id="NYI87147.1"/>
    </source>
</evidence>